<evidence type="ECO:0000313" key="2">
    <source>
        <dbReference type="Proteomes" id="UP000887575"/>
    </source>
</evidence>
<feature type="transmembrane region" description="Helical" evidence="1">
    <location>
        <begin position="6"/>
        <end position="22"/>
    </location>
</feature>
<evidence type="ECO:0000256" key="1">
    <source>
        <dbReference type="SAM" id="Phobius"/>
    </source>
</evidence>
<proteinExistence type="predicted"/>
<organism evidence="2 3">
    <name type="scientific">Mesorhabditis belari</name>
    <dbReference type="NCBI Taxonomy" id="2138241"/>
    <lineage>
        <taxon>Eukaryota</taxon>
        <taxon>Metazoa</taxon>
        <taxon>Ecdysozoa</taxon>
        <taxon>Nematoda</taxon>
        <taxon>Chromadorea</taxon>
        <taxon>Rhabditida</taxon>
        <taxon>Rhabditina</taxon>
        <taxon>Rhabditomorpha</taxon>
        <taxon>Rhabditoidea</taxon>
        <taxon>Rhabditidae</taxon>
        <taxon>Mesorhabditinae</taxon>
        <taxon>Mesorhabditis</taxon>
    </lineage>
</organism>
<keyword evidence="1" id="KW-0812">Transmembrane</keyword>
<keyword evidence="1" id="KW-1133">Transmembrane helix</keyword>
<protein>
    <submittedName>
        <fullName evidence="3">Uncharacterized protein</fullName>
    </submittedName>
</protein>
<dbReference type="WBParaSite" id="MBELARI_LOCUS3287">
    <property type="protein sequence ID" value="MBELARI_LOCUS3287"/>
    <property type="gene ID" value="MBELARI_LOCUS3287"/>
</dbReference>
<keyword evidence="2" id="KW-1185">Reference proteome</keyword>
<keyword evidence="1" id="KW-0472">Membrane</keyword>
<name>A0AAF3F8Q4_9BILA</name>
<feature type="transmembrane region" description="Helical" evidence="1">
    <location>
        <begin position="58"/>
        <end position="78"/>
    </location>
</feature>
<feature type="transmembrane region" description="Helical" evidence="1">
    <location>
        <begin position="98"/>
        <end position="122"/>
    </location>
</feature>
<evidence type="ECO:0000313" key="3">
    <source>
        <dbReference type="WBParaSite" id="MBELARI_LOCUS3287"/>
    </source>
</evidence>
<reference evidence="3" key="1">
    <citation type="submission" date="2024-02" db="UniProtKB">
        <authorList>
            <consortium name="WormBaseParasite"/>
        </authorList>
    </citation>
    <scope>IDENTIFICATION</scope>
</reference>
<sequence length="139" mass="15941">MIIMSTTTFLIIFFNSFLLFLLQKKRSIAESVKLLMILLSLIPLKAISSMKTDGDKRLARTAIVTHFVELITMISGCWNSMRNKFNTINGEDIWSEEFHFGAFEANTVAQIVVTIFVLHYLWPREGEKTTTKTTRTTTN</sequence>
<dbReference type="AlphaFoldDB" id="A0AAF3F8Q4"/>
<accession>A0AAF3F8Q4</accession>
<dbReference type="Proteomes" id="UP000887575">
    <property type="component" value="Unassembled WGS sequence"/>
</dbReference>